<dbReference type="Pfam" id="PF02441">
    <property type="entry name" value="Flavoprotein"/>
    <property type="match status" value="1"/>
</dbReference>
<dbReference type="SUPFAM" id="SSF52507">
    <property type="entry name" value="Homo-oligomeric flavin-containing Cys decarboxylases, HFCD"/>
    <property type="match status" value="1"/>
</dbReference>
<dbReference type="InterPro" id="IPR036551">
    <property type="entry name" value="Flavin_trans-like"/>
</dbReference>
<dbReference type="Gene3D" id="3.40.50.1950">
    <property type="entry name" value="Flavin prenyltransferase-like"/>
    <property type="match status" value="1"/>
</dbReference>
<feature type="domain" description="Flavoprotein" evidence="2">
    <location>
        <begin position="9"/>
        <end position="130"/>
    </location>
</feature>
<accession>A0A4R2IFX1</accession>
<gene>
    <name evidence="3" type="ORF">EV646_112180</name>
</gene>
<evidence type="ECO:0000256" key="1">
    <source>
        <dbReference type="SAM" id="MobiDB-lite"/>
    </source>
</evidence>
<dbReference type="OrthoDB" id="161343at2"/>
<feature type="region of interest" description="Disordered" evidence="1">
    <location>
        <begin position="180"/>
        <end position="205"/>
    </location>
</feature>
<evidence type="ECO:0000313" key="3">
    <source>
        <dbReference type="EMBL" id="TCO43603.1"/>
    </source>
</evidence>
<comment type="caution">
    <text evidence="3">The sequence shown here is derived from an EMBL/GenBank/DDBJ whole genome shotgun (WGS) entry which is preliminary data.</text>
</comment>
<dbReference type="AlphaFoldDB" id="A0A4R2IFX1"/>
<organism evidence="3 4">
    <name type="scientific">Kribbella antiqua</name>
    <dbReference type="NCBI Taxonomy" id="2512217"/>
    <lineage>
        <taxon>Bacteria</taxon>
        <taxon>Bacillati</taxon>
        <taxon>Actinomycetota</taxon>
        <taxon>Actinomycetes</taxon>
        <taxon>Propionibacteriales</taxon>
        <taxon>Kribbellaceae</taxon>
        <taxon>Kribbella</taxon>
    </lineage>
</organism>
<feature type="compositionally biased region" description="Pro residues" evidence="1">
    <location>
        <begin position="196"/>
        <end position="205"/>
    </location>
</feature>
<dbReference type="Proteomes" id="UP000295573">
    <property type="component" value="Unassembled WGS sequence"/>
</dbReference>
<evidence type="ECO:0000313" key="4">
    <source>
        <dbReference type="Proteomes" id="UP000295573"/>
    </source>
</evidence>
<proteinExistence type="predicted"/>
<keyword evidence="4" id="KW-1185">Reference proteome</keyword>
<name>A0A4R2IFX1_9ACTN</name>
<dbReference type="GO" id="GO:0003824">
    <property type="term" value="F:catalytic activity"/>
    <property type="evidence" value="ECO:0007669"/>
    <property type="project" value="InterPro"/>
</dbReference>
<dbReference type="EMBL" id="SLWR01000012">
    <property type="protein sequence ID" value="TCO43603.1"/>
    <property type="molecule type" value="Genomic_DNA"/>
</dbReference>
<protein>
    <submittedName>
        <fullName evidence="3">Flavoprotein</fullName>
    </submittedName>
</protein>
<evidence type="ECO:0000259" key="2">
    <source>
        <dbReference type="Pfam" id="PF02441"/>
    </source>
</evidence>
<dbReference type="InterPro" id="IPR003382">
    <property type="entry name" value="Flavoprotein"/>
</dbReference>
<sequence>MSGRTLGLVCAAAGGIEDVRERLIEPMLEDGWTVAVTLTPTATIWLEATGEIGKIEAVTGLPVRSAPRLPHETSPHPEVDCYAAVPATANLVAKLALGIADNQALTQLCEAIGGRRPPVVVFPRVNAAHAGQPGWEHHIAALAGSGVHLVYGEDVWPLHRPRSAPNKELPWRAIRAAIEAATGLGQRQHPSDEQPGRPPATGPGL</sequence>
<reference evidence="3 4" key="1">
    <citation type="journal article" date="2015" name="Stand. Genomic Sci.">
        <title>Genomic Encyclopedia of Bacterial and Archaeal Type Strains, Phase III: the genomes of soil and plant-associated and newly described type strains.</title>
        <authorList>
            <person name="Whitman W.B."/>
            <person name="Woyke T."/>
            <person name="Klenk H.P."/>
            <person name="Zhou Y."/>
            <person name="Lilburn T.G."/>
            <person name="Beck B.J."/>
            <person name="De Vos P."/>
            <person name="Vandamme P."/>
            <person name="Eisen J.A."/>
            <person name="Garrity G."/>
            <person name="Hugenholtz P."/>
            <person name="Kyrpides N.C."/>
        </authorList>
    </citation>
    <scope>NUCLEOTIDE SEQUENCE [LARGE SCALE GENOMIC DNA]</scope>
    <source>
        <strain evidence="3 4">VKM Ac-2541</strain>
    </source>
</reference>